<dbReference type="InterPro" id="IPR000182">
    <property type="entry name" value="GNAT_dom"/>
</dbReference>
<dbReference type="PANTHER" id="PTHR43792:SF1">
    <property type="entry name" value="N-ACETYLTRANSFERASE DOMAIN-CONTAINING PROTEIN"/>
    <property type="match status" value="1"/>
</dbReference>
<protein>
    <submittedName>
        <fullName evidence="2">RimJ/RimL family protein N-acetyltransferase</fullName>
    </submittedName>
</protein>
<dbReference type="PROSITE" id="PS51186">
    <property type="entry name" value="GNAT"/>
    <property type="match status" value="1"/>
</dbReference>
<sequence length="188" mass="21132">MVAPTLTTSRLRLRFWRDEDLEPFAALNADPRVMRHFRAPLTRDESDLMAARIRDRMSDQPFGLWAVEVPGTADFIGYVGLSVPGFTAHFTPCVEVGWRLAFDHWGRGYASEAARAAQAHAFSSLRMEEVVSFTVPANLRSIGVMERIGLTRLPADDFLHPSFPEGHPLRPHVLYRLSRAGWMAGKQG</sequence>
<feature type="domain" description="N-acetyltransferase" evidence="1">
    <location>
        <begin position="11"/>
        <end position="170"/>
    </location>
</feature>
<evidence type="ECO:0000259" key="1">
    <source>
        <dbReference type="PROSITE" id="PS51186"/>
    </source>
</evidence>
<evidence type="ECO:0000313" key="3">
    <source>
        <dbReference type="Proteomes" id="UP001262410"/>
    </source>
</evidence>
<organism evidence="2 3">
    <name type="scientific">Inquilinus ginsengisoli</name>
    <dbReference type="NCBI Taxonomy" id="363840"/>
    <lineage>
        <taxon>Bacteria</taxon>
        <taxon>Pseudomonadati</taxon>
        <taxon>Pseudomonadota</taxon>
        <taxon>Alphaproteobacteria</taxon>
        <taxon>Rhodospirillales</taxon>
        <taxon>Rhodospirillaceae</taxon>
        <taxon>Inquilinus</taxon>
    </lineage>
</organism>
<gene>
    <name evidence="2" type="ORF">E9232_004058</name>
</gene>
<dbReference type="EMBL" id="JAVDPW010000007">
    <property type="protein sequence ID" value="MDR6291524.1"/>
    <property type="molecule type" value="Genomic_DNA"/>
</dbReference>
<dbReference type="RefSeq" id="WP_309796814.1">
    <property type="nucleotide sequence ID" value="NZ_JAVDPW010000007.1"/>
</dbReference>
<dbReference type="Proteomes" id="UP001262410">
    <property type="component" value="Unassembled WGS sequence"/>
</dbReference>
<dbReference type="Gene3D" id="3.40.630.30">
    <property type="match status" value="1"/>
</dbReference>
<dbReference type="InterPro" id="IPR051531">
    <property type="entry name" value="N-acetyltransferase"/>
</dbReference>
<reference evidence="2 3" key="1">
    <citation type="submission" date="2023-07" db="EMBL/GenBank/DDBJ databases">
        <title>Sorghum-associated microbial communities from plants grown in Nebraska, USA.</title>
        <authorList>
            <person name="Schachtman D."/>
        </authorList>
    </citation>
    <scope>NUCLEOTIDE SEQUENCE [LARGE SCALE GENOMIC DNA]</scope>
    <source>
        <strain evidence="2 3">584</strain>
    </source>
</reference>
<comment type="caution">
    <text evidence="2">The sequence shown here is derived from an EMBL/GenBank/DDBJ whole genome shotgun (WGS) entry which is preliminary data.</text>
</comment>
<dbReference type="PANTHER" id="PTHR43792">
    <property type="entry name" value="GNAT FAMILY, PUTATIVE (AFU_ORTHOLOGUE AFUA_3G00765)-RELATED-RELATED"/>
    <property type="match status" value="1"/>
</dbReference>
<dbReference type="SUPFAM" id="SSF55729">
    <property type="entry name" value="Acyl-CoA N-acyltransferases (Nat)"/>
    <property type="match status" value="1"/>
</dbReference>
<dbReference type="InterPro" id="IPR016181">
    <property type="entry name" value="Acyl_CoA_acyltransferase"/>
</dbReference>
<name>A0ABU1JU52_9PROT</name>
<evidence type="ECO:0000313" key="2">
    <source>
        <dbReference type="EMBL" id="MDR6291524.1"/>
    </source>
</evidence>
<dbReference type="Pfam" id="PF13302">
    <property type="entry name" value="Acetyltransf_3"/>
    <property type="match status" value="1"/>
</dbReference>
<accession>A0ABU1JU52</accession>
<proteinExistence type="predicted"/>
<keyword evidence="3" id="KW-1185">Reference proteome</keyword>